<dbReference type="Gene3D" id="2.40.30.170">
    <property type="match status" value="1"/>
</dbReference>
<dbReference type="Proteomes" id="UP000183174">
    <property type="component" value="Unassembled WGS sequence"/>
</dbReference>
<dbReference type="InterPro" id="IPR050739">
    <property type="entry name" value="MFP"/>
</dbReference>
<dbReference type="Pfam" id="PF25994">
    <property type="entry name" value="HH_AprE"/>
    <property type="match status" value="1"/>
</dbReference>
<dbReference type="PANTHER" id="PTHR30386:SF17">
    <property type="entry name" value="ALKALINE PROTEASE SECRETION PROTEIN APRE"/>
    <property type="match status" value="1"/>
</dbReference>
<keyword evidence="3 9" id="KW-0813">Transport</keyword>
<dbReference type="PANTHER" id="PTHR30386">
    <property type="entry name" value="MEMBRANE FUSION SUBUNIT OF EMRAB-TOLC MULTIDRUG EFFLUX PUMP"/>
    <property type="match status" value="1"/>
</dbReference>
<protein>
    <recommendedName>
        <fullName evidence="9">Membrane fusion protein (MFP) family protein</fullName>
    </recommendedName>
</protein>
<evidence type="ECO:0000256" key="2">
    <source>
        <dbReference type="ARBA" id="ARBA00009477"/>
    </source>
</evidence>
<comment type="subcellular location">
    <subcellularLocation>
        <location evidence="1 9">Cell inner membrane</location>
        <topology evidence="1 9">Single-pass membrane protein</topology>
    </subcellularLocation>
</comment>
<dbReference type="InterPro" id="IPR010129">
    <property type="entry name" value="T1SS_HlyD"/>
</dbReference>
<accession>A0A1C3V1M9</accession>
<keyword evidence="7 9" id="KW-1133">Transmembrane helix</keyword>
<dbReference type="RefSeq" id="WP_036020913.1">
    <property type="nucleotide sequence ID" value="NZ_CP104173.1"/>
</dbReference>
<gene>
    <name evidence="13" type="ORF">GA0061099_100330</name>
</gene>
<feature type="transmembrane region" description="Helical" evidence="9">
    <location>
        <begin position="24"/>
        <end position="52"/>
    </location>
</feature>
<keyword evidence="10" id="KW-0175">Coiled coil</keyword>
<keyword evidence="6 9" id="KW-0812">Transmembrane</keyword>
<dbReference type="AlphaFoldDB" id="A0A1C3V1M9"/>
<dbReference type="Pfam" id="PF26002">
    <property type="entry name" value="Beta-barrel_AprE"/>
    <property type="match status" value="1"/>
</dbReference>
<evidence type="ECO:0000256" key="10">
    <source>
        <dbReference type="SAM" id="Coils"/>
    </source>
</evidence>
<keyword evidence="4 9" id="KW-1003">Cell membrane</keyword>
<evidence type="ECO:0000256" key="6">
    <source>
        <dbReference type="ARBA" id="ARBA00022692"/>
    </source>
</evidence>
<evidence type="ECO:0000256" key="4">
    <source>
        <dbReference type="ARBA" id="ARBA00022475"/>
    </source>
</evidence>
<reference evidence="13 14" key="1">
    <citation type="submission" date="2016-08" db="EMBL/GenBank/DDBJ databases">
        <authorList>
            <person name="Seilhamer J.J."/>
        </authorList>
    </citation>
    <scope>NUCLEOTIDE SEQUENCE [LARGE SCALE GENOMIC DNA]</scope>
    <source>
        <strain evidence="13 14">CCBAU 10071</strain>
    </source>
</reference>
<comment type="similarity">
    <text evidence="2 9">Belongs to the membrane fusion protein (MFP) (TC 8.A.1) family.</text>
</comment>
<evidence type="ECO:0000256" key="5">
    <source>
        <dbReference type="ARBA" id="ARBA00022519"/>
    </source>
</evidence>
<feature type="coiled-coil region" evidence="10">
    <location>
        <begin position="160"/>
        <end position="194"/>
    </location>
</feature>
<dbReference type="GeneID" id="93180237"/>
<dbReference type="EMBL" id="FMAE01000003">
    <property type="protein sequence ID" value="SCB21672.1"/>
    <property type="molecule type" value="Genomic_DNA"/>
</dbReference>
<evidence type="ECO:0000256" key="9">
    <source>
        <dbReference type="RuleBase" id="RU365093"/>
    </source>
</evidence>
<evidence type="ECO:0000313" key="14">
    <source>
        <dbReference type="Proteomes" id="UP000183174"/>
    </source>
</evidence>
<dbReference type="InterPro" id="IPR058781">
    <property type="entry name" value="HH_AprE-like"/>
</dbReference>
<feature type="coiled-coil region" evidence="10">
    <location>
        <begin position="219"/>
        <end position="289"/>
    </location>
</feature>
<dbReference type="GO" id="GO:0005886">
    <property type="term" value="C:plasma membrane"/>
    <property type="evidence" value="ECO:0007669"/>
    <property type="project" value="UniProtKB-SubCell"/>
</dbReference>
<evidence type="ECO:0000256" key="3">
    <source>
        <dbReference type="ARBA" id="ARBA00022448"/>
    </source>
</evidence>
<evidence type="ECO:0000259" key="12">
    <source>
        <dbReference type="Pfam" id="PF26002"/>
    </source>
</evidence>
<name>A0A1C3V1M9_9BRAD</name>
<evidence type="ECO:0000313" key="13">
    <source>
        <dbReference type="EMBL" id="SCB21672.1"/>
    </source>
</evidence>
<dbReference type="NCBIfam" id="TIGR01843">
    <property type="entry name" value="type_I_hlyD"/>
    <property type="match status" value="1"/>
</dbReference>
<proteinExistence type="inferred from homology"/>
<feature type="domain" description="AprE-like long alpha-helical hairpin" evidence="11">
    <location>
        <begin position="100"/>
        <end position="289"/>
    </location>
</feature>
<evidence type="ECO:0000256" key="8">
    <source>
        <dbReference type="ARBA" id="ARBA00023136"/>
    </source>
</evidence>
<dbReference type="InterPro" id="IPR058982">
    <property type="entry name" value="Beta-barrel_AprE"/>
</dbReference>
<keyword evidence="5 9" id="KW-0997">Cell inner membrane</keyword>
<dbReference type="PRINTS" id="PR01490">
    <property type="entry name" value="RTXTOXIND"/>
</dbReference>
<evidence type="ECO:0000256" key="1">
    <source>
        <dbReference type="ARBA" id="ARBA00004377"/>
    </source>
</evidence>
<keyword evidence="8 9" id="KW-0472">Membrane</keyword>
<evidence type="ECO:0000256" key="7">
    <source>
        <dbReference type="ARBA" id="ARBA00022989"/>
    </source>
</evidence>
<feature type="domain" description="AprE-like beta-barrel" evidence="12">
    <location>
        <begin position="331"/>
        <end position="420"/>
    </location>
</feature>
<organism evidence="13 14">
    <name type="scientific">Bradyrhizobium yuanmingense</name>
    <dbReference type="NCBI Taxonomy" id="108015"/>
    <lineage>
        <taxon>Bacteria</taxon>
        <taxon>Pseudomonadati</taxon>
        <taxon>Pseudomonadota</taxon>
        <taxon>Alphaproteobacteria</taxon>
        <taxon>Hyphomicrobiales</taxon>
        <taxon>Nitrobacteraceae</taxon>
        <taxon>Bradyrhizobium</taxon>
    </lineage>
</organism>
<dbReference type="GO" id="GO:0015031">
    <property type="term" value="P:protein transport"/>
    <property type="evidence" value="ECO:0007669"/>
    <property type="project" value="InterPro"/>
</dbReference>
<sequence length="443" mass="48574">MSTLAIGGTKAAAKTVRDSIRFHLMLGLVIVLVLVVGLGGWASTVLISGALIAPGQIVVESNVKKVQHPTGGVVGEVRARDGDLVKSGDIVVRLDDTVTKANLAIVTKNLDAAQVRAARLQAEQRGLDRIEFPQGLIERAGDPDVKALLAAETKLFEVRVNGRTGQKAQLRERITQLNEEIAGLSAQEKAKDQEIALVLNELTGVRELYEKRLVQISRLTQLERDSARLNGERAQYIAARAQAKGKITETELQIIQIDKDVVSEVSKDLRETNDKIGELIERKVAAEDQLRRVDIRAPQDGMVLQSTVHTIGGVVTAGDTLMLIVPQTDDLQVEAKVNPVDIDKLQIGQKTLLRLSAFNQRTTPELNGVVSRVSPDVTTDQRTGQGYYTIRVSMPPEEIARLGDVKMIPGMPVEAFVQTGDRTMLSYLMKPLHDQLMRAFREK</sequence>
<evidence type="ECO:0000259" key="11">
    <source>
        <dbReference type="Pfam" id="PF25994"/>
    </source>
</evidence>